<organism evidence="3 4">
    <name type="scientific">Kitasatospora kazusensis</name>
    <dbReference type="NCBI Taxonomy" id="407974"/>
    <lineage>
        <taxon>Bacteria</taxon>
        <taxon>Bacillati</taxon>
        <taxon>Actinomycetota</taxon>
        <taxon>Actinomycetes</taxon>
        <taxon>Kitasatosporales</taxon>
        <taxon>Streptomycetaceae</taxon>
        <taxon>Kitasatospora</taxon>
    </lineage>
</organism>
<dbReference type="Pfam" id="PF00975">
    <property type="entry name" value="Thioesterase"/>
    <property type="match status" value="1"/>
</dbReference>
<dbReference type="InterPro" id="IPR012223">
    <property type="entry name" value="TEII"/>
</dbReference>
<evidence type="ECO:0000256" key="1">
    <source>
        <dbReference type="ARBA" id="ARBA00007169"/>
    </source>
</evidence>
<dbReference type="SUPFAM" id="SSF53474">
    <property type="entry name" value="alpha/beta-Hydrolases"/>
    <property type="match status" value="1"/>
</dbReference>
<comment type="caution">
    <text evidence="3">The sequence shown here is derived from an EMBL/GenBank/DDBJ whole genome shotgun (WGS) entry which is preliminary data.</text>
</comment>
<feature type="domain" description="Thioesterase" evidence="2">
    <location>
        <begin position="40"/>
        <end position="262"/>
    </location>
</feature>
<dbReference type="GO" id="GO:0016787">
    <property type="term" value="F:hydrolase activity"/>
    <property type="evidence" value="ECO:0007669"/>
    <property type="project" value="UniProtKB-KW"/>
</dbReference>
<protein>
    <submittedName>
        <fullName evidence="3">Alpha/beta fold hydrolase</fullName>
    </submittedName>
</protein>
<evidence type="ECO:0000259" key="2">
    <source>
        <dbReference type="Pfam" id="PF00975"/>
    </source>
</evidence>
<accession>A0ABN1ZN67</accession>
<name>A0ABN1ZN67_9ACTN</name>
<dbReference type="Gene3D" id="3.40.50.1820">
    <property type="entry name" value="alpha/beta hydrolase"/>
    <property type="match status" value="1"/>
</dbReference>
<evidence type="ECO:0000313" key="3">
    <source>
        <dbReference type="EMBL" id="GAA1501329.1"/>
    </source>
</evidence>
<dbReference type="Proteomes" id="UP001422759">
    <property type="component" value="Unassembled WGS sequence"/>
</dbReference>
<dbReference type="PANTHER" id="PTHR11487">
    <property type="entry name" value="THIOESTERASE"/>
    <property type="match status" value="1"/>
</dbReference>
<dbReference type="PANTHER" id="PTHR11487:SF0">
    <property type="entry name" value="S-ACYL FATTY ACID SYNTHASE THIOESTERASE, MEDIUM CHAIN"/>
    <property type="match status" value="1"/>
</dbReference>
<keyword evidence="3" id="KW-0378">Hydrolase</keyword>
<dbReference type="InterPro" id="IPR029058">
    <property type="entry name" value="AB_hydrolase_fold"/>
</dbReference>
<evidence type="ECO:0000313" key="4">
    <source>
        <dbReference type="Proteomes" id="UP001422759"/>
    </source>
</evidence>
<keyword evidence="4" id="KW-1185">Reference proteome</keyword>
<gene>
    <name evidence="3" type="ORF">GCM10009760_64140</name>
</gene>
<dbReference type="EMBL" id="BAAANT010000092">
    <property type="protein sequence ID" value="GAA1501329.1"/>
    <property type="molecule type" value="Genomic_DNA"/>
</dbReference>
<comment type="similarity">
    <text evidence="1">Belongs to the thioesterase family.</text>
</comment>
<sequence length="278" mass="30749">MATPVSAAPLTSKITIYGWSTKSAGEWVRRFHPSPEAELRLVLFPHAGGSASYYFPFSQALAPDIEVLSLQYPGRQDRRGEECITSISELADRVYAELQPWTDGPFAFFGHSMGSILACEVAQRFQRRRGQEPLRLFASGYPAPSRLPSGTVHLRDEAGLVRELREVGGTDPQWLEDKDLLAAILPAVRGDYQAIETHSWEPVPPLDCPITMLVGNHDPHTSMEQAAAWQNHTTGEFTMQVFEGGHFYLENHRAEVVDTVSTALAKALSTLTADRSLS</sequence>
<dbReference type="InterPro" id="IPR001031">
    <property type="entry name" value="Thioesterase"/>
</dbReference>
<reference evidence="3 4" key="1">
    <citation type="journal article" date="2019" name="Int. J. Syst. Evol. Microbiol.">
        <title>The Global Catalogue of Microorganisms (GCM) 10K type strain sequencing project: providing services to taxonomists for standard genome sequencing and annotation.</title>
        <authorList>
            <consortium name="The Broad Institute Genomics Platform"/>
            <consortium name="The Broad Institute Genome Sequencing Center for Infectious Disease"/>
            <person name="Wu L."/>
            <person name="Ma J."/>
        </authorList>
    </citation>
    <scope>NUCLEOTIDE SEQUENCE [LARGE SCALE GENOMIC DNA]</scope>
    <source>
        <strain evidence="3 4">JCM 14560</strain>
    </source>
</reference>
<proteinExistence type="inferred from homology"/>
<dbReference type="RefSeq" id="WP_344469793.1">
    <property type="nucleotide sequence ID" value="NZ_BAAANT010000092.1"/>
</dbReference>